<dbReference type="Gene3D" id="3.20.110.20">
    <property type="match status" value="1"/>
</dbReference>
<dbReference type="InterPro" id="IPR052046">
    <property type="entry name" value="GH57_Enzymes"/>
</dbReference>
<dbReference type="InterPro" id="IPR004300">
    <property type="entry name" value="Glyco_hydro_57_N"/>
</dbReference>
<dbReference type="GO" id="GO:0005975">
    <property type="term" value="P:carbohydrate metabolic process"/>
    <property type="evidence" value="ECO:0007669"/>
    <property type="project" value="InterPro"/>
</dbReference>
<comment type="caution">
    <text evidence="4">The sequence shown here is derived from an EMBL/GenBank/DDBJ whole genome shotgun (WGS) entry which is preliminary data.</text>
</comment>
<name>A0A955EAX0_UNCKA</name>
<feature type="non-terminal residue" evidence="4">
    <location>
        <position position="394"/>
    </location>
</feature>
<dbReference type="Proteomes" id="UP000740557">
    <property type="component" value="Unassembled WGS sequence"/>
</dbReference>
<reference evidence="4" key="2">
    <citation type="journal article" date="2021" name="Microbiome">
        <title>Successional dynamics and alternative stable states in a saline activated sludge microbial community over 9 years.</title>
        <authorList>
            <person name="Wang Y."/>
            <person name="Ye J."/>
            <person name="Ju F."/>
            <person name="Liu L."/>
            <person name="Boyd J.A."/>
            <person name="Deng Y."/>
            <person name="Parks D.H."/>
            <person name="Jiang X."/>
            <person name="Yin X."/>
            <person name="Woodcroft B.J."/>
            <person name="Tyson G.W."/>
            <person name="Hugenholtz P."/>
            <person name="Polz M.F."/>
            <person name="Zhang T."/>
        </authorList>
    </citation>
    <scope>NUCLEOTIDE SEQUENCE</scope>
    <source>
        <strain evidence="4">HKST-UBA79</strain>
    </source>
</reference>
<feature type="domain" description="Glycoside hydrolase family 57 N-terminal" evidence="3">
    <location>
        <begin position="22"/>
        <end position="257"/>
    </location>
</feature>
<organism evidence="4 5">
    <name type="scientific">candidate division WWE3 bacterium</name>
    <dbReference type="NCBI Taxonomy" id="2053526"/>
    <lineage>
        <taxon>Bacteria</taxon>
        <taxon>Katanobacteria</taxon>
    </lineage>
</organism>
<protein>
    <recommendedName>
        <fullName evidence="3">Glycoside hydrolase family 57 N-terminal domain-containing protein</fullName>
    </recommendedName>
</protein>
<dbReference type="GO" id="GO:0003824">
    <property type="term" value="F:catalytic activity"/>
    <property type="evidence" value="ECO:0007669"/>
    <property type="project" value="InterPro"/>
</dbReference>
<dbReference type="Pfam" id="PF03065">
    <property type="entry name" value="Glyco_hydro_57"/>
    <property type="match status" value="1"/>
</dbReference>
<evidence type="ECO:0000259" key="3">
    <source>
        <dbReference type="Pfam" id="PF03065"/>
    </source>
</evidence>
<dbReference type="EMBL" id="JAGQNX010000021">
    <property type="protein sequence ID" value="MCA9308035.1"/>
    <property type="molecule type" value="Genomic_DNA"/>
</dbReference>
<evidence type="ECO:0000313" key="4">
    <source>
        <dbReference type="EMBL" id="MCA9308035.1"/>
    </source>
</evidence>
<dbReference type="PANTHER" id="PTHR36306">
    <property type="entry name" value="ALPHA-AMYLASE-RELATED-RELATED"/>
    <property type="match status" value="1"/>
</dbReference>
<dbReference type="AlphaFoldDB" id="A0A955EAX0"/>
<proteinExistence type="inferred from homology"/>
<dbReference type="PANTHER" id="PTHR36306:SF1">
    <property type="entry name" value="ALPHA-AMYLASE-RELATED"/>
    <property type="match status" value="1"/>
</dbReference>
<evidence type="ECO:0000256" key="2">
    <source>
        <dbReference type="ARBA" id="ARBA00023277"/>
    </source>
</evidence>
<dbReference type="SUPFAM" id="SSF88713">
    <property type="entry name" value="Glycoside hydrolase/deacetylase"/>
    <property type="match status" value="1"/>
</dbReference>
<keyword evidence="2" id="KW-0119">Carbohydrate metabolism</keyword>
<sequence>MKYVAFLFHIYQPPLQRPSVLRGILQRSYIPLFNLLQNEASFFATVNVPLSLLAQLESLGHSEFLVKLKHLYTSNKIEFTGTGAYHPLLTKLPSDLVEYQILLQEYALGYYFGFRDSMEGADAIRIKSLDGFFPPEMSLNNMLLKQLDMFGYSWVLGDTAHLADNDNKNPGIYHSANSNATVIIRDTSLSNMFAFNKDYDIYPILDYISDLKSDTVVIALDGETFGEHLKNGISFLHNFISKAGSYSIKFCKVSDTLALEKNICELHSLTESSWGAPIDTACSNPYPYWSLKGNVLHTHLWDLFSTLIAYYNTLPKDASSDLPANASLWNIDTDKDVTASINFNKLLASDVFWWASHGSVGSTVLYDVTFIHTWLQSVLEYSSTFFNDIQSSDV</sequence>
<evidence type="ECO:0000256" key="1">
    <source>
        <dbReference type="ARBA" id="ARBA00006821"/>
    </source>
</evidence>
<evidence type="ECO:0000313" key="5">
    <source>
        <dbReference type="Proteomes" id="UP000740557"/>
    </source>
</evidence>
<dbReference type="InterPro" id="IPR011330">
    <property type="entry name" value="Glyco_hydro/deAcase_b/a-brl"/>
</dbReference>
<accession>A0A955EAX0</accession>
<gene>
    <name evidence="4" type="ORF">KC980_00845</name>
</gene>
<comment type="similarity">
    <text evidence="1">Belongs to the glycosyl hydrolase 57 family.</text>
</comment>
<reference evidence="4" key="1">
    <citation type="submission" date="2020-04" db="EMBL/GenBank/DDBJ databases">
        <authorList>
            <person name="Zhang T."/>
        </authorList>
    </citation>
    <scope>NUCLEOTIDE SEQUENCE</scope>
    <source>
        <strain evidence="4">HKST-UBA79</strain>
    </source>
</reference>